<dbReference type="RefSeq" id="WP_034425187.1">
    <property type="nucleotide sequence ID" value="NZ_CP045798.1"/>
</dbReference>
<evidence type="ECO:0000256" key="2">
    <source>
        <dbReference type="ARBA" id="ARBA00005046"/>
    </source>
</evidence>
<protein>
    <submittedName>
        <fullName evidence="5">Molybdenum cofactor biosynthesis protein</fullName>
    </submittedName>
</protein>
<dbReference type="OrthoDB" id="9784492at2"/>
<evidence type="ECO:0000256" key="3">
    <source>
        <dbReference type="ARBA" id="ARBA00023150"/>
    </source>
</evidence>
<reference evidence="5 6" key="1">
    <citation type="journal article" date="2019" name="Front. Microbiol.">
        <title>Thermoanaerosceptrum fracticalcis gen. nov. sp. nov., a Novel Fumarate-Fermenting Microorganism From a Deep Fractured Carbonate Aquifer of the US Great Basin.</title>
        <authorList>
            <person name="Hamilton-Brehm S.D."/>
            <person name="Stewart L.E."/>
            <person name="Zavarin M."/>
            <person name="Caldwell M."/>
            <person name="Lawson P.A."/>
            <person name="Onstott T.C."/>
            <person name="Grzymski J."/>
            <person name="Neveux I."/>
            <person name="Lollar B.S."/>
            <person name="Russell C.E."/>
            <person name="Moser D.P."/>
        </authorList>
    </citation>
    <scope>NUCLEOTIDE SEQUENCE [LARGE SCALE GENOMIC DNA]</scope>
    <source>
        <strain evidence="5 6">DRI-13</strain>
    </source>
</reference>
<dbReference type="PROSITE" id="PS01078">
    <property type="entry name" value="MOCF_BIOSYNTHESIS_1"/>
    <property type="match status" value="1"/>
</dbReference>
<dbReference type="GO" id="GO:0030170">
    <property type="term" value="F:pyridoxal phosphate binding"/>
    <property type="evidence" value="ECO:0007669"/>
    <property type="project" value="InterPro"/>
</dbReference>
<dbReference type="InterPro" id="IPR036425">
    <property type="entry name" value="MoaB/Mog-like_dom_sf"/>
</dbReference>
<dbReference type="AlphaFoldDB" id="A0A7G6E2B2"/>
<dbReference type="InterPro" id="IPR051920">
    <property type="entry name" value="MPT_Adenylyltrnsfr/MoaC-Rel"/>
</dbReference>
<comment type="pathway">
    <text evidence="2">Cofactor biosynthesis; molybdopterin biosynthesis.</text>
</comment>
<dbReference type="PANTHER" id="PTHR43764:SF1">
    <property type="entry name" value="MOLYBDOPTERIN MOLYBDOTRANSFERASE"/>
    <property type="match status" value="1"/>
</dbReference>
<evidence type="ECO:0000259" key="4">
    <source>
        <dbReference type="PROSITE" id="PS51340"/>
    </source>
</evidence>
<gene>
    <name evidence="5" type="ORF">BR63_07755</name>
</gene>
<dbReference type="Pfam" id="PF00994">
    <property type="entry name" value="MoCF_biosynth"/>
    <property type="match status" value="1"/>
</dbReference>
<dbReference type="SUPFAM" id="SSF53218">
    <property type="entry name" value="Molybdenum cofactor biosynthesis proteins"/>
    <property type="match status" value="1"/>
</dbReference>
<dbReference type="GO" id="GO:0030151">
    <property type="term" value="F:molybdenum ion binding"/>
    <property type="evidence" value="ECO:0007669"/>
    <property type="project" value="InterPro"/>
</dbReference>
<dbReference type="Pfam" id="PF03473">
    <property type="entry name" value="MOSC"/>
    <property type="match status" value="1"/>
</dbReference>
<dbReference type="InterPro" id="IPR008284">
    <property type="entry name" value="MoCF_biosynth_CS"/>
</dbReference>
<dbReference type="SMART" id="SM00852">
    <property type="entry name" value="MoCF_biosynth"/>
    <property type="match status" value="1"/>
</dbReference>
<dbReference type="UniPathway" id="UPA00344"/>
<dbReference type="KEGG" id="tfr:BR63_07755"/>
<dbReference type="PANTHER" id="PTHR43764">
    <property type="entry name" value="MOLYBDENUM COFACTOR BIOSYNTHESIS"/>
    <property type="match status" value="1"/>
</dbReference>
<dbReference type="InterPro" id="IPR011037">
    <property type="entry name" value="Pyrv_Knase-like_insert_dom_sf"/>
</dbReference>
<dbReference type="GO" id="GO:0006777">
    <property type="term" value="P:Mo-molybdopterin cofactor biosynthetic process"/>
    <property type="evidence" value="ECO:0007669"/>
    <property type="project" value="UniProtKB-KW"/>
</dbReference>
<dbReference type="EMBL" id="CP045798">
    <property type="protein sequence ID" value="QNB46216.1"/>
    <property type="molecule type" value="Genomic_DNA"/>
</dbReference>
<proteinExistence type="predicted"/>
<dbReference type="GO" id="GO:0003824">
    <property type="term" value="F:catalytic activity"/>
    <property type="evidence" value="ECO:0007669"/>
    <property type="project" value="InterPro"/>
</dbReference>
<dbReference type="CDD" id="cd00886">
    <property type="entry name" value="MogA_MoaB"/>
    <property type="match status" value="1"/>
</dbReference>
<dbReference type="InterPro" id="IPR005302">
    <property type="entry name" value="MoCF_Sase_C"/>
</dbReference>
<organism evidence="5 6">
    <name type="scientific">Thermanaerosceptrum fracticalcis</name>
    <dbReference type="NCBI Taxonomy" id="1712410"/>
    <lineage>
        <taxon>Bacteria</taxon>
        <taxon>Bacillati</taxon>
        <taxon>Bacillota</taxon>
        <taxon>Clostridia</taxon>
        <taxon>Eubacteriales</taxon>
        <taxon>Peptococcaceae</taxon>
        <taxon>Thermanaerosceptrum</taxon>
    </lineage>
</organism>
<name>A0A7G6E2B2_THEFR</name>
<keyword evidence="6" id="KW-1185">Reference proteome</keyword>
<accession>A0A7G6E2B2</accession>
<dbReference type="Gene3D" id="3.40.980.10">
    <property type="entry name" value="MoaB/Mog-like domain"/>
    <property type="match status" value="1"/>
</dbReference>
<sequence>MGKLVAVCTSKRKGERKKNVGTVMLLKNLGLEGDAHAGFAHRQVSLLALESIQKMRDLGLDVNPGDFAENLTTQGLDLLKLPVGTRLKIGRDVYLRVTQIGKECHTRCAIYYQAGDCVMPKEGIFAEVLRGGTVSVDDEINPYPRYRFAVITASDKGSQGEREDKSGPLLQEMLLPWGDVVAYHVVPDEIDKLGELMRKLADEEKVDLILTNGGTGLSPRDVTPEATLQVIDRIVPGIPEAMRQESLKITPKAMLSRGIAGTRGKTLIINLPGSPKGVRENLQVFLQVIDHALEILTGRGGECGN</sequence>
<dbReference type="SUPFAM" id="SSF50800">
    <property type="entry name" value="PK beta-barrel domain-like"/>
    <property type="match status" value="1"/>
</dbReference>
<dbReference type="PROSITE" id="PS51340">
    <property type="entry name" value="MOSC"/>
    <property type="match status" value="1"/>
</dbReference>
<dbReference type="InterPro" id="IPR001453">
    <property type="entry name" value="MoaB/Mog_dom"/>
</dbReference>
<evidence type="ECO:0000313" key="5">
    <source>
        <dbReference type="EMBL" id="QNB46216.1"/>
    </source>
</evidence>
<feature type="domain" description="MOSC" evidence="4">
    <location>
        <begin position="18"/>
        <end position="143"/>
    </location>
</feature>
<keyword evidence="3" id="KW-0501">Molybdenum cofactor biosynthesis</keyword>
<dbReference type="Gene3D" id="2.40.33.20">
    <property type="entry name" value="PK beta-barrel domain-like"/>
    <property type="match status" value="1"/>
</dbReference>
<comment type="function">
    <text evidence="1">May be involved in the biosynthesis of molybdopterin.</text>
</comment>
<evidence type="ECO:0000313" key="6">
    <source>
        <dbReference type="Proteomes" id="UP000515847"/>
    </source>
</evidence>
<dbReference type="Proteomes" id="UP000515847">
    <property type="component" value="Chromosome"/>
</dbReference>
<evidence type="ECO:0000256" key="1">
    <source>
        <dbReference type="ARBA" id="ARBA00003487"/>
    </source>
</evidence>
<dbReference type="NCBIfam" id="TIGR00177">
    <property type="entry name" value="molyb_syn"/>
    <property type="match status" value="1"/>
</dbReference>